<evidence type="ECO:0000313" key="2">
    <source>
        <dbReference type="Proteomes" id="UP001056120"/>
    </source>
</evidence>
<proteinExistence type="predicted"/>
<organism evidence="1 2">
    <name type="scientific">Smallanthus sonchifolius</name>
    <dbReference type="NCBI Taxonomy" id="185202"/>
    <lineage>
        <taxon>Eukaryota</taxon>
        <taxon>Viridiplantae</taxon>
        <taxon>Streptophyta</taxon>
        <taxon>Embryophyta</taxon>
        <taxon>Tracheophyta</taxon>
        <taxon>Spermatophyta</taxon>
        <taxon>Magnoliopsida</taxon>
        <taxon>eudicotyledons</taxon>
        <taxon>Gunneridae</taxon>
        <taxon>Pentapetalae</taxon>
        <taxon>asterids</taxon>
        <taxon>campanulids</taxon>
        <taxon>Asterales</taxon>
        <taxon>Asteraceae</taxon>
        <taxon>Asteroideae</taxon>
        <taxon>Heliantheae alliance</taxon>
        <taxon>Millerieae</taxon>
        <taxon>Smallanthus</taxon>
    </lineage>
</organism>
<comment type="caution">
    <text evidence="1">The sequence shown here is derived from an EMBL/GenBank/DDBJ whole genome shotgun (WGS) entry which is preliminary data.</text>
</comment>
<gene>
    <name evidence="1" type="ORF">L1987_47957</name>
</gene>
<reference evidence="1 2" key="2">
    <citation type="journal article" date="2022" name="Mol. Ecol. Resour.">
        <title>The genomes of chicory, endive, great burdock and yacon provide insights into Asteraceae paleo-polyploidization history and plant inulin production.</title>
        <authorList>
            <person name="Fan W."/>
            <person name="Wang S."/>
            <person name="Wang H."/>
            <person name="Wang A."/>
            <person name="Jiang F."/>
            <person name="Liu H."/>
            <person name="Zhao H."/>
            <person name="Xu D."/>
            <person name="Zhang Y."/>
        </authorList>
    </citation>
    <scope>NUCLEOTIDE SEQUENCE [LARGE SCALE GENOMIC DNA]</scope>
    <source>
        <strain evidence="2">cv. Yunnan</strain>
        <tissue evidence="1">Leaves</tissue>
    </source>
</reference>
<keyword evidence="2" id="KW-1185">Reference proteome</keyword>
<dbReference type="Proteomes" id="UP001056120">
    <property type="component" value="Linkage Group LG16"/>
</dbReference>
<evidence type="ECO:0000313" key="1">
    <source>
        <dbReference type="EMBL" id="KAI3773428.1"/>
    </source>
</evidence>
<protein>
    <submittedName>
        <fullName evidence="1">Uncharacterized protein</fullName>
    </submittedName>
</protein>
<name>A0ACB9FR72_9ASTR</name>
<sequence>MNSKILKVVGLSCNFFPAPPLPVHLQGLAEAGLERLHQYAEKEISTYLNEDGSQDEFNNFITTLAGLTR</sequence>
<dbReference type="EMBL" id="CM042033">
    <property type="protein sequence ID" value="KAI3773428.1"/>
    <property type="molecule type" value="Genomic_DNA"/>
</dbReference>
<reference evidence="2" key="1">
    <citation type="journal article" date="2022" name="Mol. Ecol. Resour.">
        <title>The genomes of chicory, endive, great burdock and yacon provide insights into Asteraceae palaeo-polyploidization history and plant inulin production.</title>
        <authorList>
            <person name="Fan W."/>
            <person name="Wang S."/>
            <person name="Wang H."/>
            <person name="Wang A."/>
            <person name="Jiang F."/>
            <person name="Liu H."/>
            <person name="Zhao H."/>
            <person name="Xu D."/>
            <person name="Zhang Y."/>
        </authorList>
    </citation>
    <scope>NUCLEOTIDE SEQUENCE [LARGE SCALE GENOMIC DNA]</scope>
    <source>
        <strain evidence="2">cv. Yunnan</strain>
    </source>
</reference>
<accession>A0ACB9FR72</accession>